<keyword evidence="2" id="KW-0677">Repeat</keyword>
<dbReference type="SMART" id="SM00365">
    <property type="entry name" value="LRR_SD22"/>
    <property type="match status" value="5"/>
</dbReference>
<dbReference type="Proteomes" id="UP000515308">
    <property type="component" value="Chromosome PVLDE_11"/>
</dbReference>
<dbReference type="InterPro" id="IPR032675">
    <property type="entry name" value="LRR_dom_sf"/>
</dbReference>
<evidence type="ECO:0000313" key="3">
    <source>
        <dbReference type="EMBL" id="CAD2094828.1"/>
    </source>
</evidence>
<organism evidence="3 4">
    <name type="scientific">Plasmodium vinckei lentum</name>
    <dbReference type="NCBI Taxonomy" id="138297"/>
    <lineage>
        <taxon>Eukaryota</taxon>
        <taxon>Sar</taxon>
        <taxon>Alveolata</taxon>
        <taxon>Apicomplexa</taxon>
        <taxon>Aconoidasida</taxon>
        <taxon>Haemosporida</taxon>
        <taxon>Plasmodiidae</taxon>
        <taxon>Plasmodium</taxon>
        <taxon>Plasmodium (Vinckeia)</taxon>
    </lineage>
</organism>
<accession>A0A6V7SAL1</accession>
<dbReference type="SUPFAM" id="SSF52075">
    <property type="entry name" value="Outer arm dynein light chain 1"/>
    <property type="match status" value="1"/>
</dbReference>
<proteinExistence type="predicted"/>
<name>A0A6V7SAL1_PLAVN</name>
<dbReference type="Pfam" id="PF12799">
    <property type="entry name" value="LRR_4"/>
    <property type="match status" value="2"/>
</dbReference>
<evidence type="ECO:0000256" key="2">
    <source>
        <dbReference type="ARBA" id="ARBA00022737"/>
    </source>
</evidence>
<evidence type="ECO:0000256" key="1">
    <source>
        <dbReference type="ARBA" id="ARBA00022614"/>
    </source>
</evidence>
<dbReference type="InterPro" id="IPR050576">
    <property type="entry name" value="Cilia_flagella_integrity"/>
</dbReference>
<dbReference type="PROSITE" id="PS51450">
    <property type="entry name" value="LRR"/>
    <property type="match status" value="4"/>
</dbReference>
<sequence>MQIQKMGYCTISDDNKNLMTYKHIKKLCSDNNLYDTDELNEVLYLHMKGFHNIDGLSTFKNLKCLFLNNNCIKKIENLNDLVNLKALYLQNNDISIIENIDCMSLVILNLSSNKIKKIENLHHLKFLQTLNVSNNLIEDIEDIKEVAQIENLSHLDLSHNNINFEKENEVKSLPDSVRNFPDICSEKKSNLNEMENEKIQEYFMKENNNETIMDYFHLYVNFHEEITKNENPNIIKYHQNIQNMDQLAKKKFFFICEFIILLKKVKNLKTLFIKHNPFINKFKYATKYLIANIPNIVFLDDKKIKKEDICLARIFLKKGAAEESELKKLFEQKKIDKYKNLTEKFHNFLLKKSESIESQSKGPIIID</sequence>
<dbReference type="PANTHER" id="PTHR45973:SF33">
    <property type="entry name" value="CHROMOSOME UNDETERMINED SCAFFOLD_20, WHOLE GENOME SHOTGUN SEQUENCE"/>
    <property type="match status" value="1"/>
</dbReference>
<dbReference type="EMBL" id="LR865373">
    <property type="protein sequence ID" value="CAD2094828.1"/>
    <property type="molecule type" value="Genomic_DNA"/>
</dbReference>
<protein>
    <submittedName>
        <fullName evidence="3">Leucine-rich repeat protein</fullName>
    </submittedName>
</protein>
<keyword evidence="1" id="KW-0433">Leucine-rich repeat</keyword>
<dbReference type="AlphaFoldDB" id="A0A6V7SAL1"/>
<evidence type="ECO:0000313" key="4">
    <source>
        <dbReference type="Proteomes" id="UP000515308"/>
    </source>
</evidence>
<dbReference type="Gene3D" id="3.80.10.10">
    <property type="entry name" value="Ribonuclease Inhibitor"/>
    <property type="match status" value="3"/>
</dbReference>
<dbReference type="Pfam" id="PF00560">
    <property type="entry name" value="LRR_1"/>
    <property type="match status" value="1"/>
</dbReference>
<dbReference type="InterPro" id="IPR025875">
    <property type="entry name" value="Leu-rich_rpt_4"/>
</dbReference>
<gene>
    <name evidence="3" type="ORF">PVLDE_1100900</name>
</gene>
<reference evidence="3 4" key="1">
    <citation type="submission" date="2020-08" db="EMBL/GenBank/DDBJ databases">
        <authorList>
            <person name="Ramaprasad A."/>
        </authorList>
    </citation>
    <scope>NUCLEOTIDE SEQUENCE [LARGE SCALE GENOMIC DNA]</scope>
</reference>
<dbReference type="InterPro" id="IPR001611">
    <property type="entry name" value="Leu-rich_rpt"/>
</dbReference>
<dbReference type="PANTHER" id="PTHR45973">
    <property type="entry name" value="PROTEIN PHOSPHATASE 1 REGULATORY SUBUNIT SDS22-RELATED"/>
    <property type="match status" value="1"/>
</dbReference>
<dbReference type="VEuPathDB" id="PlasmoDB:PVLDE_1100900"/>